<dbReference type="AlphaFoldDB" id="A0A5B7I8V8"/>
<name>A0A5B7I8V8_PORTR</name>
<dbReference type="Proteomes" id="UP000324222">
    <property type="component" value="Unassembled WGS sequence"/>
</dbReference>
<proteinExistence type="predicted"/>
<reference evidence="1 2" key="1">
    <citation type="submission" date="2019-05" db="EMBL/GenBank/DDBJ databases">
        <title>Another draft genome of Portunus trituberculatus and its Hox gene families provides insights of decapod evolution.</title>
        <authorList>
            <person name="Jeong J.-H."/>
            <person name="Song I."/>
            <person name="Kim S."/>
            <person name="Choi T."/>
            <person name="Kim D."/>
            <person name="Ryu S."/>
            <person name="Kim W."/>
        </authorList>
    </citation>
    <scope>NUCLEOTIDE SEQUENCE [LARGE SCALE GENOMIC DNA]</scope>
    <source>
        <tissue evidence="1">Muscle</tissue>
    </source>
</reference>
<protein>
    <submittedName>
        <fullName evidence="1">Uncharacterized protein</fullName>
    </submittedName>
</protein>
<keyword evidence="2" id="KW-1185">Reference proteome</keyword>
<evidence type="ECO:0000313" key="1">
    <source>
        <dbReference type="EMBL" id="MPC78565.1"/>
    </source>
</evidence>
<sequence>MDWNTHQENTSEMVLWHRVTHRAASRRGFSLHCDHRQCSSSGILYTRVWHHLQKEDVTKICSSTAHRTRRAERCILGEALTDIRAGTTTQ</sequence>
<evidence type="ECO:0000313" key="2">
    <source>
        <dbReference type="Proteomes" id="UP000324222"/>
    </source>
</evidence>
<dbReference type="EMBL" id="VSRR010048761">
    <property type="protein sequence ID" value="MPC78565.1"/>
    <property type="molecule type" value="Genomic_DNA"/>
</dbReference>
<accession>A0A5B7I8V8</accession>
<comment type="caution">
    <text evidence="1">The sequence shown here is derived from an EMBL/GenBank/DDBJ whole genome shotgun (WGS) entry which is preliminary data.</text>
</comment>
<gene>
    <name evidence="1" type="ORF">E2C01_073054</name>
</gene>
<organism evidence="1 2">
    <name type="scientific">Portunus trituberculatus</name>
    <name type="common">Swimming crab</name>
    <name type="synonym">Neptunus trituberculatus</name>
    <dbReference type="NCBI Taxonomy" id="210409"/>
    <lineage>
        <taxon>Eukaryota</taxon>
        <taxon>Metazoa</taxon>
        <taxon>Ecdysozoa</taxon>
        <taxon>Arthropoda</taxon>
        <taxon>Crustacea</taxon>
        <taxon>Multicrustacea</taxon>
        <taxon>Malacostraca</taxon>
        <taxon>Eumalacostraca</taxon>
        <taxon>Eucarida</taxon>
        <taxon>Decapoda</taxon>
        <taxon>Pleocyemata</taxon>
        <taxon>Brachyura</taxon>
        <taxon>Eubrachyura</taxon>
        <taxon>Portunoidea</taxon>
        <taxon>Portunidae</taxon>
        <taxon>Portuninae</taxon>
        <taxon>Portunus</taxon>
    </lineage>
</organism>